<dbReference type="Proteomes" id="UP001358586">
    <property type="component" value="Chromosome 13"/>
</dbReference>
<keyword evidence="3" id="KW-1185">Reference proteome</keyword>
<reference evidence="2 3" key="1">
    <citation type="submission" date="2023-03" db="EMBL/GenBank/DDBJ databases">
        <title>WGS of Gossypium arboreum.</title>
        <authorList>
            <person name="Yu D."/>
        </authorList>
    </citation>
    <scope>NUCLEOTIDE SEQUENCE [LARGE SCALE GENOMIC DNA]</scope>
    <source>
        <tissue evidence="2">Leaf</tissue>
    </source>
</reference>
<sequence length="74" mass="8253">MAKDMISTCETAFGASSRQQHEHPRQEQEAPSPMAIIKPDLMYEDLLYCKCGPIDDTGAACIIRTTRQQQPVLS</sequence>
<comment type="caution">
    <text evidence="2">The sequence shown here is derived from an EMBL/GenBank/DDBJ whole genome shotgun (WGS) entry which is preliminary data.</text>
</comment>
<name>A0ABR0MCD9_GOSAR</name>
<evidence type="ECO:0000313" key="2">
    <source>
        <dbReference type="EMBL" id="KAK5770044.1"/>
    </source>
</evidence>
<accession>A0ABR0MCD9</accession>
<dbReference type="EMBL" id="JARKNE010000013">
    <property type="protein sequence ID" value="KAK5770044.1"/>
    <property type="molecule type" value="Genomic_DNA"/>
</dbReference>
<evidence type="ECO:0000256" key="1">
    <source>
        <dbReference type="SAM" id="MobiDB-lite"/>
    </source>
</evidence>
<feature type="region of interest" description="Disordered" evidence="1">
    <location>
        <begin position="12"/>
        <end position="34"/>
    </location>
</feature>
<protein>
    <submittedName>
        <fullName evidence="2">Uncharacterized protein</fullName>
    </submittedName>
</protein>
<organism evidence="2 3">
    <name type="scientific">Gossypium arboreum</name>
    <name type="common">Tree cotton</name>
    <name type="synonym">Gossypium nanking</name>
    <dbReference type="NCBI Taxonomy" id="29729"/>
    <lineage>
        <taxon>Eukaryota</taxon>
        <taxon>Viridiplantae</taxon>
        <taxon>Streptophyta</taxon>
        <taxon>Embryophyta</taxon>
        <taxon>Tracheophyta</taxon>
        <taxon>Spermatophyta</taxon>
        <taxon>Magnoliopsida</taxon>
        <taxon>eudicotyledons</taxon>
        <taxon>Gunneridae</taxon>
        <taxon>Pentapetalae</taxon>
        <taxon>rosids</taxon>
        <taxon>malvids</taxon>
        <taxon>Malvales</taxon>
        <taxon>Malvaceae</taxon>
        <taxon>Malvoideae</taxon>
        <taxon>Gossypium</taxon>
    </lineage>
</organism>
<evidence type="ECO:0000313" key="3">
    <source>
        <dbReference type="Proteomes" id="UP001358586"/>
    </source>
</evidence>
<proteinExistence type="predicted"/>
<feature type="compositionally biased region" description="Basic and acidic residues" evidence="1">
    <location>
        <begin position="19"/>
        <end position="28"/>
    </location>
</feature>
<gene>
    <name evidence="2" type="ORF">PVK06_046193</name>
</gene>